<keyword evidence="3" id="KW-0479">Metal-binding</keyword>
<evidence type="ECO:0000256" key="3">
    <source>
        <dbReference type="ARBA" id="ARBA00022723"/>
    </source>
</evidence>
<feature type="non-terminal residue" evidence="8">
    <location>
        <position position="430"/>
    </location>
</feature>
<comment type="similarity">
    <text evidence="1">Belongs to the folylpolyglutamate synthase family.</text>
</comment>
<feature type="domain" description="Mur ligase central" evidence="7">
    <location>
        <begin position="27"/>
        <end position="267"/>
    </location>
</feature>
<name>A0A1X2IUQ1_9FUNG</name>
<keyword evidence="4" id="KW-0547">Nucleotide-binding</keyword>
<dbReference type="InterPro" id="IPR036565">
    <property type="entry name" value="Mur-like_cat_sf"/>
</dbReference>
<dbReference type="OrthoDB" id="5212574at2759"/>
<dbReference type="STRING" id="90262.A0A1X2IUQ1"/>
<dbReference type="Gene3D" id="3.40.1190.10">
    <property type="entry name" value="Mur-like, catalytic domain"/>
    <property type="match status" value="1"/>
</dbReference>
<evidence type="ECO:0000313" key="9">
    <source>
        <dbReference type="Proteomes" id="UP000193560"/>
    </source>
</evidence>
<evidence type="ECO:0000256" key="1">
    <source>
        <dbReference type="ARBA" id="ARBA00008276"/>
    </source>
</evidence>
<evidence type="ECO:0000256" key="6">
    <source>
        <dbReference type="ARBA" id="ARBA00022842"/>
    </source>
</evidence>
<dbReference type="EMBL" id="MCGE01000004">
    <property type="protein sequence ID" value="ORZ22504.1"/>
    <property type="molecule type" value="Genomic_DNA"/>
</dbReference>
<dbReference type="GO" id="GO:0005829">
    <property type="term" value="C:cytosol"/>
    <property type="evidence" value="ECO:0007669"/>
    <property type="project" value="TreeGrafter"/>
</dbReference>
<dbReference type="GO" id="GO:0005524">
    <property type="term" value="F:ATP binding"/>
    <property type="evidence" value="ECO:0007669"/>
    <property type="project" value="UniProtKB-KW"/>
</dbReference>
<keyword evidence="5" id="KW-0067">ATP-binding</keyword>
<dbReference type="InterPro" id="IPR001645">
    <property type="entry name" value="Folylpolyglutamate_synth"/>
</dbReference>
<evidence type="ECO:0000259" key="7">
    <source>
        <dbReference type="Pfam" id="PF08245"/>
    </source>
</evidence>
<evidence type="ECO:0000256" key="4">
    <source>
        <dbReference type="ARBA" id="ARBA00022741"/>
    </source>
</evidence>
<dbReference type="UniPathway" id="UPA00850"/>
<dbReference type="Proteomes" id="UP000193560">
    <property type="component" value="Unassembled WGS sequence"/>
</dbReference>
<gene>
    <name evidence="8" type="ORF">BCR42DRAFT_406319</name>
</gene>
<dbReference type="InterPro" id="IPR036615">
    <property type="entry name" value="Mur_ligase_C_dom_sf"/>
</dbReference>
<dbReference type="SUPFAM" id="SSF53244">
    <property type="entry name" value="MurD-like peptide ligases, peptide-binding domain"/>
    <property type="match status" value="1"/>
</dbReference>
<evidence type="ECO:0000256" key="2">
    <source>
        <dbReference type="ARBA" id="ARBA00022598"/>
    </source>
</evidence>
<reference evidence="8 9" key="1">
    <citation type="submission" date="2016-07" db="EMBL/GenBank/DDBJ databases">
        <title>Pervasive Adenine N6-methylation of Active Genes in Fungi.</title>
        <authorList>
            <consortium name="DOE Joint Genome Institute"/>
            <person name="Mondo S.J."/>
            <person name="Dannebaum R.O."/>
            <person name="Kuo R.C."/>
            <person name="Labutti K."/>
            <person name="Haridas S."/>
            <person name="Kuo A."/>
            <person name="Salamov A."/>
            <person name="Ahrendt S.R."/>
            <person name="Lipzen A."/>
            <person name="Sullivan W."/>
            <person name="Andreopoulos W.B."/>
            <person name="Clum A."/>
            <person name="Lindquist E."/>
            <person name="Daum C."/>
            <person name="Ramamoorthy G.K."/>
            <person name="Gryganskyi A."/>
            <person name="Culley D."/>
            <person name="Magnuson J.K."/>
            <person name="James T.Y."/>
            <person name="O'Malley M.A."/>
            <person name="Stajich J.E."/>
            <person name="Spatafora J.W."/>
            <person name="Visel A."/>
            <person name="Grigoriev I.V."/>
        </authorList>
    </citation>
    <scope>NUCLEOTIDE SEQUENCE [LARGE SCALE GENOMIC DNA]</scope>
    <source>
        <strain evidence="8 9">NRRL 1336</strain>
    </source>
</reference>
<dbReference type="GO" id="GO:0008841">
    <property type="term" value="F:dihydrofolate synthase activity"/>
    <property type="evidence" value="ECO:0007669"/>
    <property type="project" value="TreeGrafter"/>
</dbReference>
<protein>
    <submittedName>
        <fullName evidence="8">Mur ligase</fullName>
    </submittedName>
</protein>
<dbReference type="SUPFAM" id="SSF53623">
    <property type="entry name" value="MurD-like peptide ligases, catalytic domain"/>
    <property type="match status" value="1"/>
</dbReference>
<evidence type="ECO:0000313" key="8">
    <source>
        <dbReference type="EMBL" id="ORZ22504.1"/>
    </source>
</evidence>
<dbReference type="InterPro" id="IPR013221">
    <property type="entry name" value="Mur_ligase_cen"/>
</dbReference>
<organism evidence="8 9">
    <name type="scientific">Absidia repens</name>
    <dbReference type="NCBI Taxonomy" id="90262"/>
    <lineage>
        <taxon>Eukaryota</taxon>
        <taxon>Fungi</taxon>
        <taxon>Fungi incertae sedis</taxon>
        <taxon>Mucoromycota</taxon>
        <taxon>Mucoromycotina</taxon>
        <taxon>Mucoromycetes</taxon>
        <taxon>Mucorales</taxon>
        <taxon>Cunninghamellaceae</taxon>
        <taxon>Absidia</taxon>
    </lineage>
</organism>
<keyword evidence="6" id="KW-0460">Magnesium</keyword>
<evidence type="ECO:0000256" key="5">
    <source>
        <dbReference type="ARBA" id="ARBA00022840"/>
    </source>
</evidence>
<proteinExistence type="inferred from homology"/>
<dbReference type="NCBIfam" id="TIGR01499">
    <property type="entry name" value="folC"/>
    <property type="match status" value="1"/>
</dbReference>
<dbReference type="InterPro" id="IPR018109">
    <property type="entry name" value="Folylpolyglutamate_synth_CS"/>
</dbReference>
<dbReference type="GO" id="GO:0046872">
    <property type="term" value="F:metal ion binding"/>
    <property type="evidence" value="ECO:0007669"/>
    <property type="project" value="UniProtKB-KW"/>
</dbReference>
<dbReference type="PIRSF" id="PIRSF001563">
    <property type="entry name" value="Folylpolyglu_synth"/>
    <property type="match status" value="1"/>
</dbReference>
<comment type="caution">
    <text evidence="8">The sequence shown here is derived from an EMBL/GenBank/DDBJ whole genome shotgun (WGS) entry which is preliminary data.</text>
</comment>
<dbReference type="GO" id="GO:0005739">
    <property type="term" value="C:mitochondrion"/>
    <property type="evidence" value="ECO:0007669"/>
    <property type="project" value="TreeGrafter"/>
</dbReference>
<accession>A0A1X2IUQ1</accession>
<sequence length="430" mass="46786">MDFGLERIHRLLGYLGNPHQRVPIIHVAGTNGKGSVCAYVSNVLLAAGYKVGRFNSPHLIAPHDSVQINGQAVDAKVFEDISNMVAKIDNDNQLGATSFELLVGTALWLFDHQQGALDFVVVEVGLGGLLDATNVFTAPIMTVITSIGLDHMGLLGNTIEDIALAKAGIMKKGCPVVIAPQAEPMAEKALVDHARALDISCVVMEPSTIITNNGNDSNGSTTGQRMQLQKKPIDVTKGTSLSAIDVDYTVSLYGDYQRENSAAAVMALKWMASIGYIQLTKEALQDGMASTKWPGRLDWVDTERISLPEKKDRLAFSRILVDGAHNPPACRELRHYVDQVLDRQQRKRVIWIIGVTLGKSLNDMLPTLIRPDDVIFTVPFSQPEGMPWIHCVDPVVLAQQHADSAEHQKEALPQKTLKDALVAASALYCA</sequence>
<dbReference type="AlphaFoldDB" id="A0A1X2IUQ1"/>
<keyword evidence="9" id="KW-1185">Reference proteome</keyword>
<dbReference type="PANTHER" id="PTHR11136">
    <property type="entry name" value="FOLYLPOLYGLUTAMATE SYNTHASE-RELATED"/>
    <property type="match status" value="1"/>
</dbReference>
<dbReference type="PANTHER" id="PTHR11136:SF0">
    <property type="entry name" value="DIHYDROFOLATE SYNTHETASE-RELATED"/>
    <property type="match status" value="1"/>
</dbReference>
<keyword evidence="2 8" id="KW-0436">Ligase</keyword>
<dbReference type="GO" id="GO:0004326">
    <property type="term" value="F:tetrahydrofolylpolyglutamate synthase activity"/>
    <property type="evidence" value="ECO:0007669"/>
    <property type="project" value="InterPro"/>
</dbReference>
<dbReference type="Gene3D" id="3.90.190.20">
    <property type="entry name" value="Mur ligase, C-terminal domain"/>
    <property type="match status" value="1"/>
</dbReference>
<dbReference type="PROSITE" id="PS01011">
    <property type="entry name" value="FOLYLPOLYGLU_SYNT_1"/>
    <property type="match status" value="1"/>
</dbReference>
<dbReference type="Pfam" id="PF08245">
    <property type="entry name" value="Mur_ligase_M"/>
    <property type="match status" value="1"/>
</dbReference>